<keyword evidence="7" id="KW-1185">Reference proteome</keyword>
<proteinExistence type="predicted"/>
<keyword evidence="3" id="KW-0472">Membrane</keyword>
<gene>
    <name evidence="5" type="ORF">AWR26_23040</name>
    <name evidence="6" type="ORF">SAMN05216286_3908</name>
</gene>
<dbReference type="PROSITE" id="PS51755">
    <property type="entry name" value="OMPR_PHOB"/>
    <property type="match status" value="1"/>
</dbReference>
<dbReference type="InterPro" id="IPR036388">
    <property type="entry name" value="WH-like_DNA-bd_sf"/>
</dbReference>
<feature type="transmembrane region" description="Helical" evidence="3">
    <location>
        <begin position="135"/>
        <end position="152"/>
    </location>
</feature>
<reference evidence="5 7" key="2">
    <citation type="submission" date="2021-03" db="EMBL/GenBank/DDBJ databases">
        <authorList>
            <person name="Li Y."/>
            <person name="Li S."/>
            <person name="Chen M."/>
            <person name="Peng G."/>
            <person name="Tan Z."/>
            <person name="An Q."/>
        </authorList>
    </citation>
    <scope>NUCLEOTIDE SEQUENCE [LARGE SCALE GENOMIC DNA]</scope>
    <source>
        <strain evidence="5 7">Ola 51</strain>
    </source>
</reference>
<dbReference type="Proteomes" id="UP000182314">
    <property type="component" value="Unassembled WGS sequence"/>
</dbReference>
<evidence type="ECO:0000313" key="6">
    <source>
        <dbReference type="EMBL" id="SFD01255.1"/>
    </source>
</evidence>
<dbReference type="Proteomes" id="UP000078227">
    <property type="component" value="Chromosome"/>
</dbReference>
<evidence type="ECO:0000313" key="7">
    <source>
        <dbReference type="Proteomes" id="UP000078227"/>
    </source>
</evidence>
<feature type="domain" description="OmpR/PhoB-type" evidence="4">
    <location>
        <begin position="1"/>
        <end position="106"/>
    </location>
</feature>
<dbReference type="Gene3D" id="1.10.10.10">
    <property type="entry name" value="Winged helix-like DNA-binding domain superfamily/Winged helix DNA-binding domain"/>
    <property type="match status" value="1"/>
</dbReference>
<dbReference type="AlphaFoldDB" id="A0AA94H7F6"/>
<dbReference type="GO" id="GO:0000160">
    <property type="term" value="P:phosphorelay signal transduction system"/>
    <property type="evidence" value="ECO:0007669"/>
    <property type="project" value="InterPro"/>
</dbReference>
<dbReference type="RefSeq" id="WP_167351159.1">
    <property type="nucleotide sequence ID" value="NZ_CP014007.2"/>
</dbReference>
<evidence type="ECO:0000313" key="5">
    <source>
        <dbReference type="EMBL" id="ANI84887.2"/>
    </source>
</evidence>
<dbReference type="Pfam" id="PF00486">
    <property type="entry name" value="Trans_reg_C"/>
    <property type="match status" value="1"/>
</dbReference>
<sequence>MIFIINHKIHFRPADGTIWNNEVESEKSHLTLTRASSRLLTFLIENQGKILTRNDILKAVWGKYGQHSSNNTLNQYISLLRRMLSNFGLGVQVIKTIPKTGFLLSTDIHIVANKEFANSGVRADAPLICRNCKKLGLLLLLIVLFMLFAGVWQSRTGICNFSTGLQPGASWHQNVQTPAELVLLV</sequence>
<protein>
    <submittedName>
        <fullName evidence="6">DNA-binding winged helix-turn-helix (WHTH) domain-containing protein</fullName>
    </submittedName>
    <submittedName>
        <fullName evidence="5">Winged helix-turn-helix domain-containing protein</fullName>
    </submittedName>
</protein>
<feature type="DNA-binding region" description="OmpR/PhoB-type" evidence="2">
    <location>
        <begin position="1"/>
        <end position="106"/>
    </location>
</feature>
<evidence type="ECO:0000256" key="2">
    <source>
        <dbReference type="PROSITE-ProRule" id="PRU01091"/>
    </source>
</evidence>
<dbReference type="SMART" id="SM00862">
    <property type="entry name" value="Trans_reg_C"/>
    <property type="match status" value="1"/>
</dbReference>
<accession>A0AA94H7F6</accession>
<dbReference type="InterPro" id="IPR001867">
    <property type="entry name" value="OmpR/PhoB-type_DNA-bd"/>
</dbReference>
<dbReference type="EMBL" id="FOKO01000005">
    <property type="protein sequence ID" value="SFD01255.1"/>
    <property type="molecule type" value="Genomic_DNA"/>
</dbReference>
<evidence type="ECO:0000259" key="4">
    <source>
        <dbReference type="PROSITE" id="PS51755"/>
    </source>
</evidence>
<name>A0AA94H7F6_9ENTR</name>
<evidence type="ECO:0000313" key="8">
    <source>
        <dbReference type="Proteomes" id="UP000182314"/>
    </source>
</evidence>
<dbReference type="InterPro" id="IPR016032">
    <property type="entry name" value="Sig_transdc_resp-reg_C-effctor"/>
</dbReference>
<keyword evidence="3" id="KW-1133">Transmembrane helix</keyword>
<keyword evidence="3" id="KW-0812">Transmembrane</keyword>
<dbReference type="EMBL" id="CP014007">
    <property type="protein sequence ID" value="ANI84887.2"/>
    <property type="molecule type" value="Genomic_DNA"/>
</dbReference>
<organism evidence="6 8">
    <name type="scientific">Kosakonia oryzae</name>
    <dbReference type="NCBI Taxonomy" id="497725"/>
    <lineage>
        <taxon>Bacteria</taxon>
        <taxon>Pseudomonadati</taxon>
        <taxon>Pseudomonadota</taxon>
        <taxon>Gammaproteobacteria</taxon>
        <taxon>Enterobacterales</taxon>
        <taxon>Enterobacteriaceae</taxon>
        <taxon>Kosakonia</taxon>
    </lineage>
</organism>
<dbReference type="GO" id="GO:0006355">
    <property type="term" value="P:regulation of DNA-templated transcription"/>
    <property type="evidence" value="ECO:0007669"/>
    <property type="project" value="InterPro"/>
</dbReference>
<keyword evidence="1 2" id="KW-0238">DNA-binding</keyword>
<evidence type="ECO:0000256" key="3">
    <source>
        <dbReference type="SAM" id="Phobius"/>
    </source>
</evidence>
<dbReference type="SUPFAM" id="SSF46894">
    <property type="entry name" value="C-terminal effector domain of the bipartite response regulators"/>
    <property type="match status" value="1"/>
</dbReference>
<reference evidence="6 8" key="1">
    <citation type="submission" date="2016-10" db="EMBL/GenBank/DDBJ databases">
        <authorList>
            <person name="Varghese N."/>
            <person name="Submissions S."/>
        </authorList>
    </citation>
    <scope>NUCLEOTIDE SEQUENCE [LARGE SCALE GENOMIC DNA]</scope>
    <source>
        <strain evidence="6 8">CGMCC 1.7012</strain>
    </source>
</reference>
<dbReference type="GO" id="GO:0003677">
    <property type="term" value="F:DNA binding"/>
    <property type="evidence" value="ECO:0007669"/>
    <property type="project" value="UniProtKB-UniRule"/>
</dbReference>
<dbReference type="CDD" id="cd00383">
    <property type="entry name" value="trans_reg_C"/>
    <property type="match status" value="1"/>
</dbReference>
<evidence type="ECO:0000256" key="1">
    <source>
        <dbReference type="ARBA" id="ARBA00023125"/>
    </source>
</evidence>